<sequence length="56" mass="5983">MGRPDPMCPVRLGDACSLCAPGASGPESCPLVAEVMRDPGLREQLAEMRRESLAVR</sequence>
<evidence type="ECO:0000313" key="2">
    <source>
        <dbReference type="Proteomes" id="UP000473525"/>
    </source>
</evidence>
<dbReference type="InterPro" id="IPR046658">
    <property type="entry name" value="DUF6767"/>
</dbReference>
<protein>
    <submittedName>
        <fullName evidence="1">Uncharacterized protein</fullName>
    </submittedName>
</protein>
<proteinExistence type="predicted"/>
<organism evidence="1 2">
    <name type="scientific">Nocardioides agri</name>
    <dbReference type="NCBI Taxonomy" id="2682843"/>
    <lineage>
        <taxon>Bacteria</taxon>
        <taxon>Bacillati</taxon>
        <taxon>Actinomycetota</taxon>
        <taxon>Actinomycetes</taxon>
        <taxon>Propionibacteriales</taxon>
        <taxon>Nocardioidaceae</taxon>
        <taxon>Nocardioides</taxon>
    </lineage>
</organism>
<dbReference type="AlphaFoldDB" id="A0A6L6XN46"/>
<comment type="caution">
    <text evidence="1">The sequence shown here is derived from an EMBL/GenBank/DDBJ whole genome shotgun (WGS) entry which is preliminary data.</text>
</comment>
<evidence type="ECO:0000313" key="1">
    <source>
        <dbReference type="EMBL" id="MVQ48378.1"/>
    </source>
</evidence>
<dbReference type="RefSeq" id="WP_157340537.1">
    <property type="nucleotide sequence ID" value="NZ_WSEK01000004.1"/>
</dbReference>
<keyword evidence="2" id="KW-1185">Reference proteome</keyword>
<gene>
    <name evidence="1" type="ORF">GON03_04245</name>
</gene>
<dbReference type="EMBL" id="WSEK01000004">
    <property type="protein sequence ID" value="MVQ48378.1"/>
    <property type="molecule type" value="Genomic_DNA"/>
</dbReference>
<dbReference type="Pfam" id="PF20555">
    <property type="entry name" value="DUF6767"/>
    <property type="match status" value="1"/>
</dbReference>
<accession>A0A6L6XN46</accession>
<dbReference type="Proteomes" id="UP000473525">
    <property type="component" value="Unassembled WGS sequence"/>
</dbReference>
<reference evidence="1 2" key="1">
    <citation type="submission" date="2019-12" db="EMBL/GenBank/DDBJ databases">
        <authorList>
            <person name="Huq M.A."/>
        </authorList>
    </citation>
    <scope>NUCLEOTIDE SEQUENCE [LARGE SCALE GENOMIC DNA]</scope>
    <source>
        <strain evidence="1 2">MAH-18</strain>
    </source>
</reference>
<name>A0A6L6XN46_9ACTN</name>